<organism evidence="1 3">
    <name type="scientific">Pyrus ussuriensis x Pyrus communis</name>
    <dbReference type="NCBI Taxonomy" id="2448454"/>
    <lineage>
        <taxon>Eukaryota</taxon>
        <taxon>Viridiplantae</taxon>
        <taxon>Streptophyta</taxon>
        <taxon>Embryophyta</taxon>
        <taxon>Tracheophyta</taxon>
        <taxon>Spermatophyta</taxon>
        <taxon>Magnoliopsida</taxon>
        <taxon>eudicotyledons</taxon>
        <taxon>Gunneridae</taxon>
        <taxon>Pentapetalae</taxon>
        <taxon>rosids</taxon>
        <taxon>fabids</taxon>
        <taxon>Rosales</taxon>
        <taxon>Rosaceae</taxon>
        <taxon>Amygdaloideae</taxon>
        <taxon>Maleae</taxon>
        <taxon>Pyrus</taxon>
    </lineage>
</organism>
<gene>
    <name evidence="2" type="ORF">D8674_026014</name>
    <name evidence="1" type="ORF">D8674_038020</name>
</gene>
<dbReference type="Proteomes" id="UP000327157">
    <property type="component" value="Chromosome 5"/>
</dbReference>
<dbReference type="EMBL" id="SMOL01000021">
    <property type="protein sequence ID" value="KAB2634822.1"/>
    <property type="molecule type" value="Genomic_DNA"/>
</dbReference>
<evidence type="ECO:0000313" key="3">
    <source>
        <dbReference type="Proteomes" id="UP000327157"/>
    </source>
</evidence>
<sequence length="79" mass="8390">MLTRTESNLEGVLVTVRLAEVFRDLAEVLDGNLVAFGDPSLKDVGGASLGLPEPQHSALEVVTSLRILDKLSIHSTCSS</sequence>
<dbReference type="EMBL" id="SMOL01000004">
    <property type="protein sequence ID" value="KAB2635480.1"/>
    <property type="molecule type" value="Genomic_DNA"/>
</dbReference>
<name>A0A5N5I8M7_9ROSA</name>
<keyword evidence="3" id="KW-1185">Reference proteome</keyword>
<comment type="caution">
    <text evidence="1">The sequence shown here is derived from an EMBL/GenBank/DDBJ whole genome shotgun (WGS) entry which is preliminary data.</text>
</comment>
<evidence type="ECO:0000313" key="1">
    <source>
        <dbReference type="EMBL" id="KAB2634822.1"/>
    </source>
</evidence>
<evidence type="ECO:0000313" key="2">
    <source>
        <dbReference type="EMBL" id="KAB2635480.1"/>
    </source>
</evidence>
<protein>
    <submittedName>
        <fullName evidence="1">Aquaporin SIP2-1</fullName>
    </submittedName>
</protein>
<reference evidence="1 3" key="2">
    <citation type="submission" date="2019-11" db="EMBL/GenBank/DDBJ databases">
        <title>A de novo genome assembly of a pear dwarfing rootstock.</title>
        <authorList>
            <person name="Wang F."/>
            <person name="Wang J."/>
            <person name="Li S."/>
            <person name="Zhang Y."/>
            <person name="Fang M."/>
            <person name="Ma L."/>
            <person name="Zhao Y."/>
            <person name="Jiang S."/>
        </authorList>
    </citation>
    <scope>NUCLEOTIDE SEQUENCE [LARGE SCALE GENOMIC DNA]</scope>
    <source>
        <strain evidence="1">S2</strain>
        <tissue evidence="1">Leaf</tissue>
    </source>
</reference>
<reference evidence="1 3" key="1">
    <citation type="submission" date="2019-09" db="EMBL/GenBank/DDBJ databases">
        <authorList>
            <person name="Ou C."/>
        </authorList>
    </citation>
    <scope>NUCLEOTIDE SEQUENCE [LARGE SCALE GENOMIC DNA]</scope>
    <source>
        <strain evidence="1">S2</strain>
        <tissue evidence="1">Leaf</tissue>
    </source>
</reference>
<proteinExistence type="predicted"/>
<dbReference type="AlphaFoldDB" id="A0A5N5I8M7"/>
<accession>A0A5N5I8M7</accession>